<dbReference type="InterPro" id="IPR035979">
    <property type="entry name" value="RBD_domain_sf"/>
</dbReference>
<comment type="subcellular location">
    <subcellularLocation>
        <location evidence="1">Nucleus</location>
    </subcellularLocation>
</comment>
<proteinExistence type="evidence at transcript level"/>
<dbReference type="InterPro" id="IPR000504">
    <property type="entry name" value="RRM_dom"/>
</dbReference>
<evidence type="ECO:0000259" key="6">
    <source>
        <dbReference type="PROSITE" id="PS50102"/>
    </source>
</evidence>
<evidence type="ECO:0000256" key="2">
    <source>
        <dbReference type="ARBA" id="ARBA00022884"/>
    </source>
</evidence>
<dbReference type="AlphaFoldDB" id="B8LQ91"/>
<keyword evidence="2 4" id="KW-0694">RNA-binding</keyword>
<dbReference type="Pfam" id="PF00076">
    <property type="entry name" value="RRM_1"/>
    <property type="match status" value="2"/>
</dbReference>
<accession>B8LQ91</accession>
<evidence type="ECO:0000313" key="7">
    <source>
        <dbReference type="EMBL" id="ABR17821.1"/>
    </source>
</evidence>
<feature type="region of interest" description="Disordered" evidence="5">
    <location>
        <begin position="1"/>
        <end position="33"/>
    </location>
</feature>
<dbReference type="FunFam" id="3.30.70.330:FF:000404">
    <property type="entry name" value="RNA-binding protein with multiple splicing"/>
    <property type="match status" value="1"/>
</dbReference>
<dbReference type="PANTHER" id="PTHR10501">
    <property type="entry name" value="U1 SMALL NUCLEAR RIBONUCLEOPROTEIN A/U2 SMALL NUCLEAR RIBONUCLEOPROTEIN B"/>
    <property type="match status" value="1"/>
</dbReference>
<feature type="region of interest" description="Disordered" evidence="5">
    <location>
        <begin position="169"/>
        <end position="195"/>
    </location>
</feature>
<dbReference type="InterPro" id="IPR012677">
    <property type="entry name" value="Nucleotide-bd_a/b_plait_sf"/>
</dbReference>
<feature type="compositionally biased region" description="Basic residues" evidence="5">
    <location>
        <begin position="20"/>
        <end position="29"/>
    </location>
</feature>
<feature type="domain" description="RRM" evidence="6">
    <location>
        <begin position="36"/>
        <end position="115"/>
    </location>
</feature>
<evidence type="ECO:0000256" key="5">
    <source>
        <dbReference type="SAM" id="MobiDB-lite"/>
    </source>
</evidence>
<evidence type="ECO:0000256" key="3">
    <source>
        <dbReference type="ARBA" id="ARBA00023242"/>
    </source>
</evidence>
<organism evidence="7">
    <name type="scientific">Picea sitchensis</name>
    <name type="common">Sitka spruce</name>
    <name type="synonym">Pinus sitchensis</name>
    <dbReference type="NCBI Taxonomy" id="3332"/>
    <lineage>
        <taxon>Eukaryota</taxon>
        <taxon>Viridiplantae</taxon>
        <taxon>Streptophyta</taxon>
        <taxon>Embryophyta</taxon>
        <taxon>Tracheophyta</taxon>
        <taxon>Spermatophyta</taxon>
        <taxon>Pinopsida</taxon>
        <taxon>Pinidae</taxon>
        <taxon>Conifers I</taxon>
        <taxon>Pinales</taxon>
        <taxon>Pinaceae</taxon>
        <taxon>Picea</taxon>
    </lineage>
</organism>
<keyword evidence="3" id="KW-0539">Nucleus</keyword>
<reference evidence="7" key="1">
    <citation type="submission" date="2007-06" db="EMBL/GenBank/DDBJ databases">
        <title>Full length cDNA sequences from Sitka Spruce (Picea sitchensis).</title>
        <authorList>
            <person name="Ralph S.G."/>
            <person name="Chun H.E."/>
            <person name="Liao N."/>
            <person name="Ali J."/>
            <person name="Reid K."/>
            <person name="Kolosova N."/>
            <person name="Cooper N."/>
            <person name="Cullis C."/>
            <person name="Jancsik S."/>
            <person name="Moore R."/>
            <person name="Mayo M."/>
            <person name="Wagner S."/>
            <person name="Holt R.A."/>
            <person name="Jones S.J.M."/>
            <person name="Marra M.A."/>
            <person name="Ritland C.E."/>
            <person name="Ritland K."/>
            <person name="Bohlmann J."/>
        </authorList>
    </citation>
    <scope>NUCLEOTIDE SEQUENCE</scope>
    <source>
        <tissue evidence="7">Bark</tissue>
    </source>
</reference>
<sequence>MAPVAPPLAPHSPLQNNNKKQTHSRHHNNNHKERVRTLFISGLPEDIKHREIYNLFRRRPGFEACQLKYTGRGYQIVAFAVFSHHQLALAAKDVLNGLTFDPETGATLNIELARTNSRIKRSGTDDGGNGPYDKRIRGPFGVPGVFDDDGVGETVKMPGSSNIVQSGGVVGGSLAGEDGNSGPTKEQAPGPGGNPPCPTLFVANLGPTCTEGELREVLSRFQGFKMLKLQTKGGMPVAFVDFEDVTSSAEALKQLQDTLLPSSDRGGLHLEYAKSRMKYPREDKLLEKEMKQVFPFSFCDEA</sequence>
<dbReference type="GO" id="GO:0005634">
    <property type="term" value="C:nucleus"/>
    <property type="evidence" value="ECO:0007669"/>
    <property type="project" value="UniProtKB-SubCell"/>
</dbReference>
<name>B8LQ91_PICSI</name>
<feature type="compositionally biased region" description="Pro residues" evidence="5">
    <location>
        <begin position="1"/>
        <end position="10"/>
    </location>
</feature>
<dbReference type="PROSITE" id="PS50102">
    <property type="entry name" value="RRM"/>
    <property type="match status" value="2"/>
</dbReference>
<dbReference type="SMART" id="SM00360">
    <property type="entry name" value="RRM"/>
    <property type="match status" value="2"/>
</dbReference>
<protein>
    <recommendedName>
        <fullName evidence="6">RRM domain-containing protein</fullName>
    </recommendedName>
</protein>
<evidence type="ECO:0000256" key="1">
    <source>
        <dbReference type="ARBA" id="ARBA00004123"/>
    </source>
</evidence>
<evidence type="ECO:0000256" key="4">
    <source>
        <dbReference type="PROSITE-ProRule" id="PRU00176"/>
    </source>
</evidence>
<dbReference type="EMBL" id="EF678030">
    <property type="protein sequence ID" value="ABR17821.1"/>
    <property type="molecule type" value="mRNA"/>
</dbReference>
<dbReference type="SUPFAM" id="SSF54928">
    <property type="entry name" value="RNA-binding domain, RBD"/>
    <property type="match status" value="1"/>
</dbReference>
<dbReference type="Gene3D" id="3.30.70.330">
    <property type="match status" value="2"/>
</dbReference>
<feature type="domain" description="RRM" evidence="6">
    <location>
        <begin position="198"/>
        <end position="275"/>
    </location>
</feature>
<dbReference type="GO" id="GO:0003723">
    <property type="term" value="F:RNA binding"/>
    <property type="evidence" value="ECO:0007669"/>
    <property type="project" value="UniProtKB-UniRule"/>
</dbReference>
<dbReference type="FunFam" id="3.30.70.330:FF:000037">
    <property type="entry name" value="RNA-binding protein with multiple splicing 2"/>
    <property type="match status" value="1"/>
</dbReference>